<dbReference type="PROSITE" id="PS51257">
    <property type="entry name" value="PROKAR_LIPOPROTEIN"/>
    <property type="match status" value="1"/>
</dbReference>
<evidence type="ECO:0000256" key="6">
    <source>
        <dbReference type="RuleBase" id="RU363076"/>
    </source>
</evidence>
<evidence type="ECO:0000256" key="1">
    <source>
        <dbReference type="ARBA" id="ARBA00004370"/>
    </source>
</evidence>
<comment type="similarity">
    <text evidence="2 6">Belongs to the SURF1 family.</text>
</comment>
<organism evidence="8 9">
    <name type="scientific">Arthrobacter cheniae</name>
    <dbReference type="NCBI Taxonomy" id="1258888"/>
    <lineage>
        <taxon>Bacteria</taxon>
        <taxon>Bacillati</taxon>
        <taxon>Actinomycetota</taxon>
        <taxon>Actinomycetes</taxon>
        <taxon>Micrococcales</taxon>
        <taxon>Micrococcaceae</taxon>
        <taxon>Arthrobacter</taxon>
    </lineage>
</organism>
<dbReference type="EMBL" id="QZVT01000011">
    <property type="protein sequence ID" value="RJT76499.1"/>
    <property type="molecule type" value="Genomic_DNA"/>
</dbReference>
<dbReference type="GO" id="GO:0005886">
    <property type="term" value="C:plasma membrane"/>
    <property type="evidence" value="ECO:0007669"/>
    <property type="project" value="UniProtKB-SubCell"/>
</dbReference>
<evidence type="ECO:0000256" key="3">
    <source>
        <dbReference type="ARBA" id="ARBA00022692"/>
    </source>
</evidence>
<evidence type="ECO:0000256" key="4">
    <source>
        <dbReference type="ARBA" id="ARBA00022989"/>
    </source>
</evidence>
<gene>
    <name evidence="8" type="ORF">D6T63_16400</name>
</gene>
<proteinExistence type="inferred from homology"/>
<keyword evidence="9" id="KW-1185">Reference proteome</keyword>
<keyword evidence="4 6" id="KW-1133">Transmembrane helix</keyword>
<evidence type="ECO:0000313" key="8">
    <source>
        <dbReference type="EMBL" id="RJT76499.1"/>
    </source>
</evidence>
<reference evidence="8 9" key="1">
    <citation type="submission" date="2018-09" db="EMBL/GenBank/DDBJ databases">
        <title>Novel species of Arthrobacter.</title>
        <authorList>
            <person name="Liu Q."/>
            <person name="Xin Y.-H."/>
        </authorList>
    </citation>
    <scope>NUCLEOTIDE SEQUENCE [LARGE SCALE GENOMIC DNA]</scope>
    <source>
        <strain evidence="8 9">Hz2</strain>
    </source>
</reference>
<keyword evidence="5 6" id="KW-0472">Membrane</keyword>
<sequence>MYRFLFSVRWFGWLVMVMVLAAGCVGLGRWQLDRREAVVENIQRIEANYDATPERYVPGENGFDRYQPSREWTPITFTGTYDVANQVIARNRPLNGQPGYEVLTPLKLDDGTAVIIDRGWLPIGNAEAGRPDEVPEPPAGQVEVTARMKPGEPSVNRGAPEGQVASIDLAALSERLDYPLQDAAYGLLALERPGAAQTPVAAPKPSIDEGPHLSYSLQWFAFGVLAFVGLGYAARLQRRTNAEQDGTATDRPVRRRRRPSSEEDEDAILDAQGIR</sequence>
<feature type="region of interest" description="Disordered" evidence="7">
    <location>
        <begin position="241"/>
        <end position="275"/>
    </location>
</feature>
<dbReference type="Pfam" id="PF02104">
    <property type="entry name" value="SURF1"/>
    <property type="match status" value="1"/>
</dbReference>
<evidence type="ECO:0000313" key="9">
    <source>
        <dbReference type="Proteomes" id="UP000272560"/>
    </source>
</evidence>
<name>A0A3A5M2F4_9MICC</name>
<comment type="subcellular location">
    <subcellularLocation>
        <location evidence="6">Cell membrane</location>
        <topology evidence="6">Multi-pass membrane protein</topology>
    </subcellularLocation>
    <subcellularLocation>
        <location evidence="1">Membrane</location>
    </subcellularLocation>
</comment>
<dbReference type="PROSITE" id="PS50895">
    <property type="entry name" value="SURF1"/>
    <property type="match status" value="1"/>
</dbReference>
<evidence type="ECO:0000256" key="7">
    <source>
        <dbReference type="SAM" id="MobiDB-lite"/>
    </source>
</evidence>
<dbReference type="Proteomes" id="UP000272560">
    <property type="component" value="Unassembled WGS sequence"/>
</dbReference>
<comment type="caution">
    <text evidence="6">Lacks conserved residue(s) required for the propagation of feature annotation.</text>
</comment>
<dbReference type="PANTHER" id="PTHR23427">
    <property type="entry name" value="SURFEIT LOCUS PROTEIN"/>
    <property type="match status" value="1"/>
</dbReference>
<dbReference type="OrthoDB" id="9807214at2"/>
<dbReference type="PANTHER" id="PTHR23427:SF2">
    <property type="entry name" value="SURFEIT LOCUS PROTEIN 1"/>
    <property type="match status" value="1"/>
</dbReference>
<dbReference type="AlphaFoldDB" id="A0A3A5M2F4"/>
<comment type="caution">
    <text evidence="8">The sequence shown here is derived from an EMBL/GenBank/DDBJ whole genome shotgun (WGS) entry which is preliminary data.</text>
</comment>
<dbReference type="InterPro" id="IPR045214">
    <property type="entry name" value="Surf1/Surf4"/>
</dbReference>
<dbReference type="CDD" id="cd06662">
    <property type="entry name" value="SURF1"/>
    <property type="match status" value="1"/>
</dbReference>
<keyword evidence="6" id="KW-1003">Cell membrane</keyword>
<keyword evidence="3 6" id="KW-0812">Transmembrane</keyword>
<feature type="transmembrane region" description="Helical" evidence="6">
    <location>
        <begin position="215"/>
        <end position="234"/>
    </location>
</feature>
<evidence type="ECO:0000256" key="2">
    <source>
        <dbReference type="ARBA" id="ARBA00007165"/>
    </source>
</evidence>
<evidence type="ECO:0000256" key="5">
    <source>
        <dbReference type="ARBA" id="ARBA00023136"/>
    </source>
</evidence>
<protein>
    <recommendedName>
        <fullName evidence="6">SURF1-like protein</fullName>
    </recommendedName>
</protein>
<dbReference type="RefSeq" id="WP_120150129.1">
    <property type="nucleotide sequence ID" value="NZ_QZVT01000011.1"/>
</dbReference>
<accession>A0A3A5M2F4</accession>
<dbReference type="InterPro" id="IPR002994">
    <property type="entry name" value="Surf1/Shy1"/>
</dbReference>